<sequence length="1869" mass="204860">MGEPEQKPHNYAYAPSVADWVQNTSLAQYEGSTHEPTDDPDAYYRPSLHRPTDQESSPFPGEMTTTRQRQQTSNGTSRSTPKPSLRSASGPATSSGGVGVRSTPQLPASRPSVKSIAQKFNQSPSAESSPSISRARPARPSPSPRSTTSPAVQQTSTTSSPARPAREASYGSYKFNNLKPRERPQPAPSSASARRANGGRNSIQGHTSPSRTKVSSPVRSHKHSTSATRQPFFGEVVGEHDAVTPGYGIPTADPALLDSNPVLSPSAENSTIKIVSDESGLAPSALFSRNSPVQHRRITNDMNHPSIVGGHSAHPPEPSHPREPRRYSPPSRIPVASRRMSAASDSSSSNRSFKAGSARLVGSYSRASPAPRPHRARVPKGKENTAPGKPHNSHEVTLASVSYHEHKGRSKPPKGTPNGTKLTAIISAPPKQTSPRLRNSRERQLLQSGSPDQSSRSVDQYPNTGEEPPVQPDMAQSAVTDAQVGDSASQGNGESIHPATVTSQRLQQIVHEQELAPSAQEPLSLQTTSLQVPQDSEPLSSTTEFEYEESPVLGMPGSFMMTPPMVQHTPPLGSVQVEDQQAQQAQQKPTEILEPELLQARTFRPPGNGMKESSSSDVPQNAISEFSARESIPIMLGADDRQPGWGVSPTRSRQSPRLNIGAHKWRAEPLDASGSIAYLDEDDSPIDPFAHRGTLRPDDSASVAFYQHARLGMPEPEWALPGRNARGHLTLDSEAYSVINKVLNIYHQSDAVTPEMAHDSRQQVQSVSPMIAQHKDWGSKEATETYLARLLSDATLSGEPDVNHEAAAAENISGEGKQDMPALNINKFDEEPADFEASGTAIIFPPESRRYSRGSGGSTNTTIWEDGSRPDSSSANLSRDRAPLGEFGTAMQHHNDPLYAPYPPLKSSGDSTSQGHSYPTGVRPSTSSERVGATYGSLLPEIESTGEGLGLSLQAGHSQHAHAHARGYGPPPPPSYSPPPPPAPQSIDQATSTPLAAPVLYTPSVYSRRPPSSLHPSAPMPAFALSPRIMGNDHSRYKRLSDGHQDMLLTPGGPGGETDLADVQPDVAADAADAADCTGAANGPVAFGATIVNQQSDAVALRRRYNIIREFVTTEHLYASDMMVVDAIFQQTSFPIIDDKARRTLFSNSHELAKFSHKLYRELKRAARPVVNNVPPPKDANAAGDDHSIAPSDANSSQETLDRAPPARDYTDEPYDEFVNLTSDNDRKTTMGATMNENMPRLERLFTTYLLNHDDANEFLKANAKNPKILGWQMACIKHSEGLTNAWDLDSLLVKPTQRLLKYPLLLDELQKVTGKDHPDYEAIKAAREELIQISVRINQAKKRQETLREATNEGKKQKSKGFLDNRIGKNFVKALTSKADRVKQQAGAAEIFDDPEYNYLAQRFGGHFFQLQIVLRDVEKYLEDISSYMVNINCIVLGFIGMLDSAPSSSPEIESAWRRQAMALFELQTVALEDHKSAVRIRIIKPILELWSLHNRPQKLMEQRKKGLQQHVKFKQALERKEKIDMKLQDASDQFLTVNNALKAELPKLYAATKACVIACLESFVLYQKDWWKNCQKKILPLLEYEPEHTTSLTYDLQQYVERFQSDHMSVQGNINHLSIANHTLLNNVANLLSPTPTLYSDDTSSRKSSSRRTESVSSDMSGDTRHRRSGGYSTQRTDMTSFEGPPRTALKRYNTPIMDYSQYSPVAAARERALSPVSDKSDTTIRPERQIPNLDGAFDDYDPPAMVESAFLSPTSNPNSSRTSTIFNSALPMSDSPIQATCAEGLLNGPDSEEPEVLFLAASLFEFNIAHDRREGGIPYLVYVPGEIFDVIGLKGELWLARNQDDPSKTIGWIWEKHFARILPEEV</sequence>
<evidence type="ECO:0000313" key="1">
    <source>
        <dbReference type="EMBL" id="KAF2474508.1"/>
    </source>
</evidence>
<organism evidence="1 2">
    <name type="scientific">Lindgomyces ingoldianus</name>
    <dbReference type="NCBI Taxonomy" id="673940"/>
    <lineage>
        <taxon>Eukaryota</taxon>
        <taxon>Fungi</taxon>
        <taxon>Dikarya</taxon>
        <taxon>Ascomycota</taxon>
        <taxon>Pezizomycotina</taxon>
        <taxon>Dothideomycetes</taxon>
        <taxon>Pleosporomycetidae</taxon>
        <taxon>Pleosporales</taxon>
        <taxon>Lindgomycetaceae</taxon>
        <taxon>Lindgomyces</taxon>
    </lineage>
</organism>
<evidence type="ECO:0000313" key="2">
    <source>
        <dbReference type="Proteomes" id="UP000799755"/>
    </source>
</evidence>
<proteinExistence type="predicted"/>
<dbReference type="Proteomes" id="UP000799755">
    <property type="component" value="Unassembled WGS sequence"/>
</dbReference>
<gene>
    <name evidence="1" type="ORF">BDR25DRAFT_331960</name>
</gene>
<reference evidence="1" key="1">
    <citation type="journal article" date="2020" name="Stud. Mycol.">
        <title>101 Dothideomycetes genomes: a test case for predicting lifestyles and emergence of pathogens.</title>
        <authorList>
            <person name="Haridas S."/>
            <person name="Albert R."/>
            <person name="Binder M."/>
            <person name="Bloem J."/>
            <person name="Labutti K."/>
            <person name="Salamov A."/>
            <person name="Andreopoulos B."/>
            <person name="Baker S."/>
            <person name="Barry K."/>
            <person name="Bills G."/>
            <person name="Bluhm B."/>
            <person name="Cannon C."/>
            <person name="Castanera R."/>
            <person name="Culley D."/>
            <person name="Daum C."/>
            <person name="Ezra D."/>
            <person name="Gonzalez J."/>
            <person name="Henrissat B."/>
            <person name="Kuo A."/>
            <person name="Liang C."/>
            <person name="Lipzen A."/>
            <person name="Lutzoni F."/>
            <person name="Magnuson J."/>
            <person name="Mondo S."/>
            <person name="Nolan M."/>
            <person name="Ohm R."/>
            <person name="Pangilinan J."/>
            <person name="Park H.-J."/>
            <person name="Ramirez L."/>
            <person name="Alfaro M."/>
            <person name="Sun H."/>
            <person name="Tritt A."/>
            <person name="Yoshinaga Y."/>
            <person name="Zwiers L.-H."/>
            <person name="Turgeon B."/>
            <person name="Goodwin S."/>
            <person name="Spatafora J."/>
            <person name="Crous P."/>
            <person name="Grigoriev I."/>
        </authorList>
    </citation>
    <scope>NUCLEOTIDE SEQUENCE</scope>
    <source>
        <strain evidence="1">ATCC 200398</strain>
    </source>
</reference>
<comment type="caution">
    <text evidence="1">The sequence shown here is derived from an EMBL/GenBank/DDBJ whole genome shotgun (WGS) entry which is preliminary data.</text>
</comment>
<dbReference type="EMBL" id="MU003497">
    <property type="protein sequence ID" value="KAF2474508.1"/>
    <property type="molecule type" value="Genomic_DNA"/>
</dbReference>
<name>A0ACB6R5F5_9PLEO</name>
<keyword evidence="2" id="KW-1185">Reference proteome</keyword>
<protein>
    <submittedName>
        <fullName evidence="1">Uncharacterized protein</fullName>
    </submittedName>
</protein>
<accession>A0ACB6R5F5</accession>